<dbReference type="AlphaFoldDB" id="A0A977KB39"/>
<protein>
    <submittedName>
        <fullName evidence="2">Uncharacterized protein</fullName>
    </submittedName>
</protein>
<keyword evidence="3" id="KW-1185">Reference proteome</keyword>
<organism evidence="2 3">
    <name type="scientific">Ignicoccus pacificus DSM 13166</name>
    <dbReference type="NCBI Taxonomy" id="940294"/>
    <lineage>
        <taxon>Archaea</taxon>
        <taxon>Thermoproteota</taxon>
        <taxon>Thermoprotei</taxon>
        <taxon>Desulfurococcales</taxon>
        <taxon>Desulfurococcaceae</taxon>
        <taxon>Ignicoccus</taxon>
    </lineage>
</organism>
<evidence type="ECO:0000313" key="3">
    <source>
        <dbReference type="Proteomes" id="UP001063698"/>
    </source>
</evidence>
<dbReference type="EMBL" id="CP006868">
    <property type="protein sequence ID" value="UXD22375.1"/>
    <property type="molecule type" value="Genomic_DNA"/>
</dbReference>
<reference evidence="2" key="1">
    <citation type="submission" date="2013-11" db="EMBL/GenBank/DDBJ databases">
        <title>Comparative genomics of Ignicoccus.</title>
        <authorList>
            <person name="Podar M."/>
        </authorList>
    </citation>
    <scope>NUCLEOTIDE SEQUENCE</scope>
    <source>
        <strain evidence="2">DSM 13166</strain>
    </source>
</reference>
<feature type="transmembrane region" description="Helical" evidence="1">
    <location>
        <begin position="12"/>
        <end position="34"/>
    </location>
</feature>
<proteinExistence type="predicted"/>
<name>A0A977KB39_9CREN</name>
<gene>
    <name evidence="2" type="ORF">IPA_04025</name>
</gene>
<evidence type="ECO:0000313" key="2">
    <source>
        <dbReference type="EMBL" id="UXD22375.1"/>
    </source>
</evidence>
<keyword evidence="1" id="KW-0472">Membrane</keyword>
<keyword evidence="1" id="KW-0812">Transmembrane</keyword>
<evidence type="ECO:0000256" key="1">
    <source>
        <dbReference type="SAM" id="Phobius"/>
    </source>
</evidence>
<dbReference type="Proteomes" id="UP001063698">
    <property type="component" value="Chromosome"/>
</dbReference>
<keyword evidence="1" id="KW-1133">Transmembrane helix</keyword>
<dbReference type="KEGG" id="ipc:IPA_04025"/>
<accession>A0A977KB39</accession>
<sequence length="71" mass="6923">MMRKKLLKFGGIGADLVTVAAALILAVGVIGFIVKVLSALGVNVPVSGLPVATATVSASPFGSVSGISITA</sequence>